<organism evidence="1 2">
    <name type="scientific">Saccharopolyspora elongata</name>
    <dbReference type="NCBI Taxonomy" id="2530387"/>
    <lineage>
        <taxon>Bacteria</taxon>
        <taxon>Bacillati</taxon>
        <taxon>Actinomycetota</taxon>
        <taxon>Actinomycetes</taxon>
        <taxon>Pseudonocardiales</taxon>
        <taxon>Pseudonocardiaceae</taxon>
        <taxon>Saccharopolyspora</taxon>
    </lineage>
</organism>
<evidence type="ECO:0000313" key="2">
    <source>
        <dbReference type="Proteomes" id="UP000294947"/>
    </source>
</evidence>
<gene>
    <name evidence="1" type="ORF">E1288_29465</name>
</gene>
<protein>
    <submittedName>
        <fullName evidence="1">Uncharacterized protein</fullName>
    </submittedName>
</protein>
<reference evidence="1 2" key="1">
    <citation type="submission" date="2019-03" db="EMBL/GenBank/DDBJ databases">
        <title>Draft genome sequences of novel Actinobacteria.</title>
        <authorList>
            <person name="Sahin N."/>
            <person name="Ay H."/>
            <person name="Saygin H."/>
        </authorList>
    </citation>
    <scope>NUCLEOTIDE SEQUENCE [LARGE SCALE GENOMIC DNA]</scope>
    <source>
        <strain evidence="1 2">7K502</strain>
    </source>
</reference>
<dbReference type="EMBL" id="SMKW01000047">
    <property type="protein sequence ID" value="TDD42449.1"/>
    <property type="molecule type" value="Genomic_DNA"/>
</dbReference>
<dbReference type="AlphaFoldDB" id="A0A4R4YF22"/>
<comment type="caution">
    <text evidence="1">The sequence shown here is derived from an EMBL/GenBank/DDBJ whole genome shotgun (WGS) entry which is preliminary data.</text>
</comment>
<name>A0A4R4YF22_9PSEU</name>
<keyword evidence="2" id="KW-1185">Reference proteome</keyword>
<evidence type="ECO:0000313" key="1">
    <source>
        <dbReference type="EMBL" id="TDD42449.1"/>
    </source>
</evidence>
<accession>A0A4R4YF22</accession>
<sequence>MSRHQSSRRGGRALHVAPLFHLAALAAWNNQCVMGGSHVFLRNVADVINLLFEIYKNGKRVHVSSSLARISR</sequence>
<dbReference type="Proteomes" id="UP000294947">
    <property type="component" value="Unassembled WGS sequence"/>
</dbReference>
<proteinExistence type="predicted"/>